<feature type="compositionally biased region" description="Polar residues" evidence="1">
    <location>
        <begin position="692"/>
        <end position="719"/>
    </location>
</feature>
<dbReference type="EMBL" id="MU839013">
    <property type="protein sequence ID" value="KAK1765956.1"/>
    <property type="molecule type" value="Genomic_DNA"/>
</dbReference>
<feature type="compositionally biased region" description="Low complexity" evidence="1">
    <location>
        <begin position="726"/>
        <end position="739"/>
    </location>
</feature>
<sequence length="812" mass="86749">MATAKFEQSLYKAFEPAYQSQRPIIVDDALESPDTVTLRYEEEAVRGDRGDLRGESPPGLLPMTTYKTQPSQLHTFTDSPYSQYSSQSFSTQQTDNAPTQISQMAFGANSAAGQYMAAQGNVGPSVNILSCHPNAGGYGTKMMLKMSSPYDVQTMTGTGPYAYISFGSHRAIAQILKDSHHSNGACTYTISADVPQFISTNFPSPNNVPLGLIIESGNGEELARVDNAGVFTYLESHGAAGAPGSTEGSTGDVSAHEELTRKSSESPEQRASPPQGLSVSTATTTSPSSSYNALPADPSTNSYGYPPAVAAAAAEAQAEAQQAHSNFGAAGYTHGTNSMLGTYRTSTLADHYSRAPPPLRSSRGIGWTPYGGAIGTVRSPATTIAHGTHTGITRPSLTPLPRPSGGVPQLIRTSTLGSPPGAGLAGNSAYNPYAIFPAKATLKINGDLESMAENWTQEEWDNRRRIVLFKKSQQGSQLQTSFRPVAVDERPQNSTCISCIWWAEKQECFVTSVDTIYLLEQLVASPARFTVEEKNRIRRNLEGFHPLTVSKTKSESAEFFKVIMAFGNPKPRNIEKDVKVFPWKILGQALKKIISKYSASPSTTMAAPPSHHQSHLLTPISIGGSYPNLPPTPGSATAATDHATATGYITSAHHHADSLPSPRHVSGVTSSWAPYSTGPSRPLSPGLKTHSPGPSSGLRLSTLATTYDGRGSNQATTSPYGYGLPASGSQSQHPQQQQQHPHHNHNHNHNHAHHHQNGQSYSQPPVPVTQSHHGRIWDGYTVAGGYPSHANHSAHGQAYGNTGGYSDAMQRV</sequence>
<comment type="caution">
    <text evidence="3">The sequence shown here is derived from an EMBL/GenBank/DDBJ whole genome shotgun (WGS) entry which is preliminary data.</text>
</comment>
<feature type="compositionally biased region" description="Basic residues" evidence="1">
    <location>
        <begin position="740"/>
        <end position="756"/>
    </location>
</feature>
<dbReference type="AlphaFoldDB" id="A0AAJ0FEU9"/>
<keyword evidence="4" id="KW-1185">Reference proteome</keyword>
<evidence type="ECO:0000256" key="1">
    <source>
        <dbReference type="SAM" id="MobiDB-lite"/>
    </source>
</evidence>
<feature type="region of interest" description="Disordered" evidence="1">
    <location>
        <begin position="239"/>
        <end position="299"/>
    </location>
</feature>
<dbReference type="RefSeq" id="XP_060282169.1">
    <property type="nucleotide sequence ID" value="XM_060421989.1"/>
</dbReference>
<dbReference type="InterPro" id="IPR055509">
    <property type="entry name" value="DUF7082"/>
</dbReference>
<feature type="compositionally biased region" description="Low complexity" evidence="1">
    <location>
        <begin position="278"/>
        <end position="290"/>
    </location>
</feature>
<evidence type="ECO:0000259" key="2">
    <source>
        <dbReference type="Pfam" id="PF23305"/>
    </source>
</evidence>
<feature type="domain" description="DUF7082" evidence="2">
    <location>
        <begin position="439"/>
        <end position="594"/>
    </location>
</feature>
<feature type="region of interest" description="Disordered" evidence="1">
    <location>
        <begin position="792"/>
        <end position="812"/>
    </location>
</feature>
<feature type="compositionally biased region" description="Basic and acidic residues" evidence="1">
    <location>
        <begin position="254"/>
        <end position="268"/>
    </location>
</feature>
<gene>
    <name evidence="3" type="ORF">QBC33DRAFT_121455</name>
</gene>
<dbReference type="GeneID" id="85305176"/>
<evidence type="ECO:0000313" key="3">
    <source>
        <dbReference type="EMBL" id="KAK1765956.1"/>
    </source>
</evidence>
<proteinExistence type="predicted"/>
<protein>
    <recommendedName>
        <fullName evidence="2">DUF7082 domain-containing protein</fullName>
    </recommendedName>
</protein>
<accession>A0AAJ0FEU9</accession>
<organism evidence="3 4">
    <name type="scientific">Phialemonium atrogriseum</name>
    <dbReference type="NCBI Taxonomy" id="1093897"/>
    <lineage>
        <taxon>Eukaryota</taxon>
        <taxon>Fungi</taxon>
        <taxon>Dikarya</taxon>
        <taxon>Ascomycota</taxon>
        <taxon>Pezizomycotina</taxon>
        <taxon>Sordariomycetes</taxon>
        <taxon>Sordariomycetidae</taxon>
        <taxon>Cephalothecales</taxon>
        <taxon>Cephalothecaceae</taxon>
        <taxon>Phialemonium</taxon>
    </lineage>
</organism>
<dbReference type="PANTHER" id="PTHR39463">
    <property type="entry name" value="MEDUSA"/>
    <property type="match status" value="1"/>
</dbReference>
<evidence type="ECO:0000313" key="4">
    <source>
        <dbReference type="Proteomes" id="UP001244011"/>
    </source>
</evidence>
<feature type="compositionally biased region" description="Polar residues" evidence="1">
    <location>
        <begin position="667"/>
        <end position="679"/>
    </location>
</feature>
<dbReference type="GO" id="GO:0005634">
    <property type="term" value="C:nucleus"/>
    <property type="evidence" value="ECO:0007669"/>
    <property type="project" value="TreeGrafter"/>
</dbReference>
<reference evidence="3" key="1">
    <citation type="submission" date="2023-06" db="EMBL/GenBank/DDBJ databases">
        <title>Genome-scale phylogeny and comparative genomics of the fungal order Sordariales.</title>
        <authorList>
            <consortium name="Lawrence Berkeley National Laboratory"/>
            <person name="Hensen N."/>
            <person name="Bonometti L."/>
            <person name="Westerberg I."/>
            <person name="Brannstrom I.O."/>
            <person name="Guillou S."/>
            <person name="Cros-Aarteil S."/>
            <person name="Calhoun S."/>
            <person name="Haridas S."/>
            <person name="Kuo A."/>
            <person name="Mondo S."/>
            <person name="Pangilinan J."/>
            <person name="Riley R."/>
            <person name="Labutti K."/>
            <person name="Andreopoulos B."/>
            <person name="Lipzen A."/>
            <person name="Chen C."/>
            <person name="Yanf M."/>
            <person name="Daum C."/>
            <person name="Ng V."/>
            <person name="Clum A."/>
            <person name="Steindorff A."/>
            <person name="Ohm R."/>
            <person name="Martin F."/>
            <person name="Silar P."/>
            <person name="Natvig D."/>
            <person name="Lalanne C."/>
            <person name="Gautier V."/>
            <person name="Ament-Velasquez S.L."/>
            <person name="Kruys A."/>
            <person name="Hutchinson M.I."/>
            <person name="Powell A.J."/>
            <person name="Barry K."/>
            <person name="Miller A.N."/>
            <person name="Grigoriev I.V."/>
            <person name="Debuchy R."/>
            <person name="Gladieux P."/>
            <person name="Thoren M.H."/>
            <person name="Johannesson H."/>
        </authorList>
    </citation>
    <scope>NUCLEOTIDE SEQUENCE</scope>
    <source>
        <strain evidence="3">8032-3</strain>
    </source>
</reference>
<feature type="region of interest" description="Disordered" evidence="1">
    <location>
        <begin position="601"/>
        <end position="639"/>
    </location>
</feature>
<feature type="region of interest" description="Disordered" evidence="1">
    <location>
        <begin position="653"/>
        <end position="772"/>
    </location>
</feature>
<dbReference type="Pfam" id="PF23305">
    <property type="entry name" value="DUF7082"/>
    <property type="match status" value="1"/>
</dbReference>
<dbReference type="PANTHER" id="PTHR39463:SF1">
    <property type="entry name" value="MEDUSA"/>
    <property type="match status" value="1"/>
</dbReference>
<dbReference type="Proteomes" id="UP001244011">
    <property type="component" value="Unassembled WGS sequence"/>
</dbReference>
<name>A0AAJ0FEU9_9PEZI</name>